<keyword evidence="1" id="KW-0472">Membrane</keyword>
<evidence type="ECO:0000256" key="1">
    <source>
        <dbReference type="SAM" id="Phobius"/>
    </source>
</evidence>
<organism evidence="2 3">
    <name type="scientific">Micromonospora sicca</name>
    <dbReference type="NCBI Taxonomy" id="2202420"/>
    <lineage>
        <taxon>Bacteria</taxon>
        <taxon>Bacillati</taxon>
        <taxon>Actinomycetota</taxon>
        <taxon>Actinomycetes</taxon>
        <taxon>Micromonosporales</taxon>
        <taxon>Micromonosporaceae</taxon>
        <taxon>Micromonospora</taxon>
    </lineage>
</organism>
<comment type="caution">
    <text evidence="2">The sequence shown here is derived from an EMBL/GenBank/DDBJ whole genome shotgun (WGS) entry which is preliminary data.</text>
</comment>
<protein>
    <recommendedName>
        <fullName evidence="4">DUF2269 domain-containing protein</fullName>
    </recommendedName>
</protein>
<proteinExistence type="predicted"/>
<feature type="transmembrane region" description="Helical" evidence="1">
    <location>
        <begin position="42"/>
        <end position="68"/>
    </location>
</feature>
<feature type="transmembrane region" description="Helical" evidence="1">
    <location>
        <begin position="7"/>
        <end position="30"/>
    </location>
</feature>
<dbReference type="AlphaFoldDB" id="A0A317DNG2"/>
<reference evidence="2 3" key="1">
    <citation type="submission" date="2018-05" db="EMBL/GenBank/DDBJ databases">
        <title>Micromonosporas from Atacama Desert.</title>
        <authorList>
            <person name="Carro L."/>
            <person name="Golinska P."/>
            <person name="Klenk H.-P."/>
            <person name="Goodfellow M."/>
        </authorList>
    </citation>
    <scope>NUCLEOTIDE SEQUENCE [LARGE SCALE GENOMIC DNA]</scope>
    <source>
        <strain evidence="2 3">4G51</strain>
    </source>
</reference>
<evidence type="ECO:0000313" key="2">
    <source>
        <dbReference type="EMBL" id="PWR15650.1"/>
    </source>
</evidence>
<gene>
    <name evidence="2" type="ORF">DKT69_09660</name>
</gene>
<keyword evidence="1" id="KW-1133">Transmembrane helix</keyword>
<dbReference type="RefSeq" id="WP_109801244.1">
    <property type="nucleotide sequence ID" value="NZ_QGKS01000175.1"/>
</dbReference>
<keyword evidence="1" id="KW-0812">Transmembrane</keyword>
<dbReference type="OrthoDB" id="5195601at2"/>
<feature type="transmembrane region" description="Helical" evidence="1">
    <location>
        <begin position="80"/>
        <end position="98"/>
    </location>
</feature>
<dbReference type="Proteomes" id="UP000246050">
    <property type="component" value="Unassembled WGS sequence"/>
</dbReference>
<feature type="transmembrane region" description="Helical" evidence="1">
    <location>
        <begin position="110"/>
        <end position="128"/>
    </location>
</feature>
<dbReference type="EMBL" id="QGKS01000175">
    <property type="protein sequence ID" value="PWR15650.1"/>
    <property type="molecule type" value="Genomic_DNA"/>
</dbReference>
<evidence type="ECO:0008006" key="4">
    <source>
        <dbReference type="Google" id="ProtNLM"/>
    </source>
</evidence>
<sequence length="157" mass="16490">MIKRLHVIAAATGFVTILAFWLSTVLAVLLGSHHQIADTRQAVVWGLFVLVPALGIAGLTGSATAGSATNPGIVAKKRRMLFIAGIGLLVLVPAALYLDGLASRGEFGTLLYTVQAVELAAGAINLALMSFNIRDGRRLASATSSVEVHRTDRSIRT</sequence>
<accession>A0A317DNG2</accession>
<name>A0A317DNG2_9ACTN</name>
<evidence type="ECO:0000313" key="3">
    <source>
        <dbReference type="Proteomes" id="UP000246050"/>
    </source>
</evidence>